<evidence type="ECO:0000313" key="3">
    <source>
        <dbReference type="Proteomes" id="UP000184211"/>
    </source>
</evidence>
<dbReference type="Proteomes" id="UP000184211">
    <property type="component" value="Unassembled WGS sequence"/>
</dbReference>
<dbReference type="STRING" id="870908.SAMN04488044_2048"/>
<evidence type="ECO:0000259" key="1">
    <source>
        <dbReference type="Pfam" id="PF01261"/>
    </source>
</evidence>
<dbReference type="OrthoDB" id="9815124at2"/>
<dbReference type="InterPro" id="IPR013022">
    <property type="entry name" value="Xyl_isomerase-like_TIM-brl"/>
</dbReference>
<dbReference type="InterPro" id="IPR050312">
    <property type="entry name" value="IolE/XylAMocC-like"/>
</dbReference>
<organism evidence="2 3">
    <name type="scientific">Cognatishimia maritima</name>
    <dbReference type="NCBI Taxonomy" id="870908"/>
    <lineage>
        <taxon>Bacteria</taxon>
        <taxon>Pseudomonadati</taxon>
        <taxon>Pseudomonadota</taxon>
        <taxon>Alphaproteobacteria</taxon>
        <taxon>Rhodobacterales</taxon>
        <taxon>Paracoccaceae</taxon>
        <taxon>Cognatishimia</taxon>
    </lineage>
</organism>
<protein>
    <submittedName>
        <fullName evidence="2">Sugar phosphate isomerase/epimerase</fullName>
    </submittedName>
</protein>
<reference evidence="3" key="1">
    <citation type="submission" date="2016-11" db="EMBL/GenBank/DDBJ databases">
        <authorList>
            <person name="Varghese N."/>
            <person name="Submissions S."/>
        </authorList>
    </citation>
    <scope>NUCLEOTIDE SEQUENCE [LARGE SCALE GENOMIC DNA]</scope>
    <source>
        <strain evidence="3">DSM 28223</strain>
    </source>
</reference>
<dbReference type="PANTHER" id="PTHR12110:SF41">
    <property type="entry name" value="INOSOSE DEHYDRATASE"/>
    <property type="match status" value="1"/>
</dbReference>
<evidence type="ECO:0000313" key="2">
    <source>
        <dbReference type="EMBL" id="SHH15292.1"/>
    </source>
</evidence>
<dbReference type="EMBL" id="FQWM01000003">
    <property type="protein sequence ID" value="SHH15292.1"/>
    <property type="molecule type" value="Genomic_DNA"/>
</dbReference>
<dbReference type="GO" id="GO:0016853">
    <property type="term" value="F:isomerase activity"/>
    <property type="evidence" value="ECO:0007669"/>
    <property type="project" value="UniProtKB-KW"/>
</dbReference>
<gene>
    <name evidence="2" type="ORF">SAMN04488044_2048</name>
</gene>
<feature type="domain" description="Xylose isomerase-like TIM barrel" evidence="1">
    <location>
        <begin position="25"/>
        <end position="258"/>
    </location>
</feature>
<dbReference type="Gene3D" id="3.20.20.150">
    <property type="entry name" value="Divalent-metal-dependent TIM barrel enzymes"/>
    <property type="match status" value="1"/>
</dbReference>
<keyword evidence="2" id="KW-0413">Isomerase</keyword>
<name>A0A1M5QML6_9RHOB</name>
<sequence length="264" mass="28805">MIAEAPIPGLCSVTFRNQSAEAILDIAAGNGVKAIEWGADVHLPPGALGRAQEISDRSAQLGIQERSYGSYFRAGVSDAEAEIAPLIETAAALGASHLRVWAGDTSGATASDKLWGDAARDLIAVADAAAGHGIAVSVEYHRGTLTETASDTIKLLTMADHSNLYSLWQPVPDRAPADWLTELSLLEPWLSHLHVFHWQPDTPRDQRRPLREGEADWQTLFAHWEQSPRWDGAKIAFLEFVADDREENFVDDMKVLNSLCSART</sequence>
<dbReference type="SUPFAM" id="SSF51658">
    <property type="entry name" value="Xylose isomerase-like"/>
    <property type="match status" value="1"/>
</dbReference>
<dbReference type="Pfam" id="PF01261">
    <property type="entry name" value="AP_endonuc_2"/>
    <property type="match status" value="1"/>
</dbReference>
<dbReference type="InterPro" id="IPR036237">
    <property type="entry name" value="Xyl_isomerase-like_sf"/>
</dbReference>
<proteinExistence type="predicted"/>
<accession>A0A1M5QML6</accession>
<keyword evidence="3" id="KW-1185">Reference proteome</keyword>
<dbReference type="AlphaFoldDB" id="A0A1M5QML6"/>
<dbReference type="PANTHER" id="PTHR12110">
    <property type="entry name" value="HYDROXYPYRUVATE ISOMERASE"/>
    <property type="match status" value="1"/>
</dbReference>